<dbReference type="GO" id="GO:0006417">
    <property type="term" value="P:regulation of translation"/>
    <property type="evidence" value="ECO:0007669"/>
    <property type="project" value="UniProtKB-KW"/>
</dbReference>
<name>A0AB39ZV57_DROSZ</name>
<accession>A0AB39ZV57</accession>
<evidence type="ECO:0000256" key="5">
    <source>
        <dbReference type="ARBA" id="ARBA00022917"/>
    </source>
</evidence>
<sequence length="184" mass="21888">MSETKKGDSPKKHKLQNEWTLWLVEYDPLTTWEDMLRKIDTFGTVEDFWNLYFRIDPPSKLKKGCDYMLFKKNIPPMWEDPANRQGGRWAVFIQKGHKTDLDIIWLDVLLCLIGEVCENYDHICGALVRIRKKIDKISIWTKDDKDAEAIQEIGRKLREVVRFKSSHILQYQAHMKEEHILKIN</sequence>
<dbReference type="Pfam" id="PF01652">
    <property type="entry name" value="IF4E"/>
    <property type="match status" value="1"/>
</dbReference>
<evidence type="ECO:0000256" key="6">
    <source>
        <dbReference type="ARBA" id="ARBA00032656"/>
    </source>
</evidence>
<dbReference type="GO" id="GO:0000340">
    <property type="term" value="F:RNA 7-methylguanosine cap binding"/>
    <property type="evidence" value="ECO:0007669"/>
    <property type="project" value="TreeGrafter"/>
</dbReference>
<protein>
    <recommendedName>
        <fullName evidence="6">eIF-4F 25 kDa subunit</fullName>
    </recommendedName>
</protein>
<dbReference type="GeneID" id="108020151"/>
<keyword evidence="8" id="KW-1185">Reference proteome</keyword>
<keyword evidence="3" id="KW-0810">Translation regulation</keyword>
<evidence type="ECO:0000256" key="7">
    <source>
        <dbReference type="RuleBase" id="RU004374"/>
    </source>
</evidence>
<evidence type="ECO:0000256" key="2">
    <source>
        <dbReference type="ARBA" id="ARBA00022540"/>
    </source>
</evidence>
<dbReference type="GO" id="GO:0003743">
    <property type="term" value="F:translation initiation factor activity"/>
    <property type="evidence" value="ECO:0007669"/>
    <property type="project" value="UniProtKB-KW"/>
</dbReference>
<dbReference type="GO" id="GO:0016281">
    <property type="term" value="C:eukaryotic translation initiation factor 4F complex"/>
    <property type="evidence" value="ECO:0007669"/>
    <property type="project" value="TreeGrafter"/>
</dbReference>
<comment type="similarity">
    <text evidence="1 7">Belongs to the eukaryotic initiation factor 4E family.</text>
</comment>
<dbReference type="Gene3D" id="3.30.760.10">
    <property type="entry name" value="RNA Cap, Translation Initiation Factor Eif4e"/>
    <property type="match status" value="1"/>
</dbReference>
<evidence type="ECO:0000256" key="3">
    <source>
        <dbReference type="ARBA" id="ARBA00022845"/>
    </source>
</evidence>
<gene>
    <name evidence="9" type="primary">eIF4E6</name>
</gene>
<dbReference type="InterPro" id="IPR001040">
    <property type="entry name" value="TIF_eIF_4E"/>
</dbReference>
<dbReference type="PANTHER" id="PTHR11960:SF8">
    <property type="entry name" value="EUKARYOTIC TRANSLATION INITIATION FACTOR 4E1-RELATED"/>
    <property type="match status" value="1"/>
</dbReference>
<evidence type="ECO:0000256" key="1">
    <source>
        <dbReference type="ARBA" id="ARBA00009860"/>
    </source>
</evidence>
<dbReference type="InterPro" id="IPR023398">
    <property type="entry name" value="TIF_eIF4e-like"/>
</dbReference>
<reference evidence="9" key="1">
    <citation type="submission" date="2025-08" db="UniProtKB">
        <authorList>
            <consortium name="RefSeq"/>
        </authorList>
    </citation>
    <scope>IDENTIFICATION</scope>
</reference>
<evidence type="ECO:0000256" key="4">
    <source>
        <dbReference type="ARBA" id="ARBA00022884"/>
    </source>
</evidence>
<dbReference type="Proteomes" id="UP001652628">
    <property type="component" value="Chromosome 3"/>
</dbReference>
<dbReference type="InterPro" id="IPR019770">
    <property type="entry name" value="TIF_eIF_4E_CS"/>
</dbReference>
<dbReference type="RefSeq" id="XP_016943741.3">
    <property type="nucleotide sequence ID" value="XM_017088252.4"/>
</dbReference>
<keyword evidence="5 7" id="KW-0648">Protein biosynthesis</keyword>
<keyword evidence="4 7" id="KW-0694">RNA-binding</keyword>
<evidence type="ECO:0000313" key="9">
    <source>
        <dbReference type="RefSeq" id="XP_016943741.3"/>
    </source>
</evidence>
<dbReference type="SUPFAM" id="SSF55418">
    <property type="entry name" value="eIF4e-like"/>
    <property type="match status" value="1"/>
</dbReference>
<proteinExistence type="inferred from homology"/>
<keyword evidence="2 7" id="KW-0396">Initiation factor</keyword>
<dbReference type="AlphaFoldDB" id="A0AB39ZV57"/>
<organism evidence="8 9">
    <name type="scientific">Drosophila suzukii</name>
    <name type="common">Spotted-wing drosophila fruit fly</name>
    <dbReference type="NCBI Taxonomy" id="28584"/>
    <lineage>
        <taxon>Eukaryota</taxon>
        <taxon>Metazoa</taxon>
        <taxon>Ecdysozoa</taxon>
        <taxon>Arthropoda</taxon>
        <taxon>Hexapoda</taxon>
        <taxon>Insecta</taxon>
        <taxon>Pterygota</taxon>
        <taxon>Neoptera</taxon>
        <taxon>Endopterygota</taxon>
        <taxon>Diptera</taxon>
        <taxon>Brachycera</taxon>
        <taxon>Muscomorpha</taxon>
        <taxon>Ephydroidea</taxon>
        <taxon>Drosophilidae</taxon>
        <taxon>Drosophila</taxon>
        <taxon>Sophophora</taxon>
    </lineage>
</organism>
<dbReference type="PROSITE" id="PS00813">
    <property type="entry name" value="IF4E"/>
    <property type="match status" value="1"/>
</dbReference>
<evidence type="ECO:0000313" key="8">
    <source>
        <dbReference type="Proteomes" id="UP001652628"/>
    </source>
</evidence>
<dbReference type="PANTHER" id="PTHR11960">
    <property type="entry name" value="EUKARYOTIC TRANSLATION INITIATION FACTOR 4E RELATED"/>
    <property type="match status" value="1"/>
</dbReference>